<organism evidence="5 6">
    <name type="scientific">Marinobacter zhejiangensis</name>
    <dbReference type="NCBI Taxonomy" id="488535"/>
    <lineage>
        <taxon>Bacteria</taxon>
        <taxon>Pseudomonadati</taxon>
        <taxon>Pseudomonadota</taxon>
        <taxon>Gammaproteobacteria</taxon>
        <taxon>Pseudomonadales</taxon>
        <taxon>Marinobacteraceae</taxon>
        <taxon>Marinobacter</taxon>
    </lineage>
</organism>
<dbReference type="SUPFAM" id="SSF46689">
    <property type="entry name" value="Homeodomain-like"/>
    <property type="match status" value="1"/>
</dbReference>
<evidence type="ECO:0000313" key="6">
    <source>
        <dbReference type="Proteomes" id="UP000198519"/>
    </source>
</evidence>
<dbReference type="Proteomes" id="UP000198519">
    <property type="component" value="Unassembled WGS sequence"/>
</dbReference>
<keyword evidence="2 5" id="KW-0238">DNA-binding</keyword>
<reference evidence="6" key="1">
    <citation type="submission" date="2016-10" db="EMBL/GenBank/DDBJ databases">
        <authorList>
            <person name="Varghese N."/>
            <person name="Submissions S."/>
        </authorList>
    </citation>
    <scope>NUCLEOTIDE SEQUENCE [LARGE SCALE GENOMIC DNA]</scope>
    <source>
        <strain evidence="6">CGMCC 1.7061</strain>
    </source>
</reference>
<protein>
    <submittedName>
        <fullName evidence="5">AraC-type DNA-binding protein</fullName>
    </submittedName>
</protein>
<dbReference type="Pfam" id="PF12625">
    <property type="entry name" value="Arabinose_bd"/>
    <property type="match status" value="1"/>
</dbReference>
<proteinExistence type="predicted"/>
<evidence type="ECO:0000256" key="1">
    <source>
        <dbReference type="ARBA" id="ARBA00023015"/>
    </source>
</evidence>
<dbReference type="PANTHER" id="PTHR47894:SF1">
    <property type="entry name" value="HTH-TYPE TRANSCRIPTIONAL REGULATOR VQSM"/>
    <property type="match status" value="1"/>
</dbReference>
<dbReference type="PRINTS" id="PR00032">
    <property type="entry name" value="HTHARAC"/>
</dbReference>
<keyword evidence="3" id="KW-0804">Transcription</keyword>
<evidence type="ECO:0000313" key="5">
    <source>
        <dbReference type="EMBL" id="SFM01676.1"/>
    </source>
</evidence>
<gene>
    <name evidence="5" type="ORF">SAMN04487963_1030</name>
</gene>
<dbReference type="GO" id="GO:0000976">
    <property type="term" value="F:transcription cis-regulatory region binding"/>
    <property type="evidence" value="ECO:0007669"/>
    <property type="project" value="TreeGrafter"/>
</dbReference>
<accession>A0A1I4MF67</accession>
<dbReference type="InterPro" id="IPR020449">
    <property type="entry name" value="Tscrpt_reg_AraC-type_HTH"/>
</dbReference>
<dbReference type="InterPro" id="IPR018060">
    <property type="entry name" value="HTH_AraC"/>
</dbReference>
<dbReference type="RefSeq" id="WP_245749875.1">
    <property type="nucleotide sequence ID" value="NZ_FOUE01000001.1"/>
</dbReference>
<dbReference type="PANTHER" id="PTHR47894">
    <property type="entry name" value="HTH-TYPE TRANSCRIPTIONAL REGULATOR GADX"/>
    <property type="match status" value="1"/>
</dbReference>
<dbReference type="EMBL" id="FOUE01000001">
    <property type="protein sequence ID" value="SFM01676.1"/>
    <property type="molecule type" value="Genomic_DNA"/>
</dbReference>
<dbReference type="Pfam" id="PF12833">
    <property type="entry name" value="HTH_18"/>
    <property type="match status" value="1"/>
</dbReference>
<dbReference type="SMART" id="SM00342">
    <property type="entry name" value="HTH_ARAC"/>
    <property type="match status" value="1"/>
</dbReference>
<dbReference type="STRING" id="488535.SAMN04487963_1030"/>
<feature type="domain" description="HTH araC/xylS-type" evidence="4">
    <location>
        <begin position="244"/>
        <end position="342"/>
    </location>
</feature>
<dbReference type="Gene3D" id="1.10.10.60">
    <property type="entry name" value="Homeodomain-like"/>
    <property type="match status" value="1"/>
</dbReference>
<keyword evidence="1" id="KW-0805">Transcription regulation</keyword>
<keyword evidence="6" id="KW-1185">Reference proteome</keyword>
<dbReference type="GO" id="GO:0003700">
    <property type="term" value="F:DNA-binding transcription factor activity"/>
    <property type="evidence" value="ECO:0007669"/>
    <property type="project" value="InterPro"/>
</dbReference>
<dbReference type="PROSITE" id="PS01124">
    <property type="entry name" value="HTH_ARAC_FAMILY_2"/>
    <property type="match status" value="1"/>
</dbReference>
<dbReference type="GO" id="GO:0005829">
    <property type="term" value="C:cytosol"/>
    <property type="evidence" value="ECO:0007669"/>
    <property type="project" value="TreeGrafter"/>
</dbReference>
<name>A0A1I4MF67_9GAMM</name>
<dbReference type="InterPro" id="IPR009057">
    <property type="entry name" value="Homeodomain-like_sf"/>
</dbReference>
<evidence type="ECO:0000259" key="4">
    <source>
        <dbReference type="PROSITE" id="PS01124"/>
    </source>
</evidence>
<dbReference type="AlphaFoldDB" id="A0A1I4MF67"/>
<dbReference type="InterPro" id="IPR032687">
    <property type="entry name" value="AraC-type_N"/>
</dbReference>
<evidence type="ECO:0000256" key="2">
    <source>
        <dbReference type="ARBA" id="ARBA00023125"/>
    </source>
</evidence>
<sequence>MATGDSEINDIPPQVAASSTLALLSYLQRKGLGERQVIEEILGTSPDQLQGPDRHIDADRYYALWHYAESVSDDPAIGLHAGEAVDPESMGLVGHVFFNCDTLGDAVTQYVRLHRLINESVLLGLEQTEEQTILSWLPDSRQHYCRQDMDRTLASAMTRTRHFIHPDFHADWIEMAHPEPDYASEYRRLLGGDIRFDATVTRVAFDNRHLSHPIPRRNPYIYSAVLRQVNSVLSRWQPQKSFSRKVRRMISRQMSTDRINADTLAQQCHMSRQTLYRRLKKEGISFHDMVESVRKDKALRYVAGNQFALGEIAFLLGFSELSAFSRAFKRWTGMAPAHYRAQHQHQEPPP</sequence>
<evidence type="ECO:0000256" key="3">
    <source>
        <dbReference type="ARBA" id="ARBA00023163"/>
    </source>
</evidence>